<dbReference type="AlphaFoldDB" id="A0AAE4MIK5"/>
<dbReference type="GO" id="GO:0004045">
    <property type="term" value="F:peptidyl-tRNA hydrolase activity"/>
    <property type="evidence" value="ECO:0007669"/>
    <property type="project" value="UniProtKB-UniRule"/>
</dbReference>
<dbReference type="Pfam" id="PF01981">
    <property type="entry name" value="PTH2"/>
    <property type="match status" value="1"/>
</dbReference>
<dbReference type="FunFam" id="3.40.1490.10:FF:000001">
    <property type="entry name" value="Peptidyl-tRNA hydrolase 2"/>
    <property type="match status" value="1"/>
</dbReference>
<keyword evidence="4 9" id="KW-0963">Cytoplasm</keyword>
<name>A0AAE4MIK5_9EURY</name>
<evidence type="ECO:0000313" key="10">
    <source>
        <dbReference type="EMBL" id="MDV0447225.1"/>
    </source>
</evidence>
<dbReference type="InterPro" id="IPR002833">
    <property type="entry name" value="PTH2"/>
</dbReference>
<dbReference type="NCBIfam" id="NF003314">
    <property type="entry name" value="PRK04322.1"/>
    <property type="match status" value="1"/>
</dbReference>
<dbReference type="HAMAP" id="MF_00628">
    <property type="entry name" value="Pept_tRNA_hydro_arch"/>
    <property type="match status" value="1"/>
</dbReference>
<gene>
    <name evidence="9" type="primary">pth</name>
    <name evidence="10" type="ORF">MsAg5_11040</name>
</gene>
<evidence type="ECO:0000256" key="9">
    <source>
        <dbReference type="HAMAP-Rule" id="MF_00628"/>
    </source>
</evidence>
<evidence type="ECO:0000256" key="8">
    <source>
        <dbReference type="ARBA" id="ARBA00050038"/>
    </source>
</evidence>
<dbReference type="SUPFAM" id="SSF102462">
    <property type="entry name" value="Peptidyl-tRNA hydrolase II"/>
    <property type="match status" value="1"/>
</dbReference>
<evidence type="ECO:0000256" key="2">
    <source>
        <dbReference type="ARBA" id="ARBA00004496"/>
    </source>
</evidence>
<accession>A0AAE4MIK5</accession>
<evidence type="ECO:0000256" key="3">
    <source>
        <dbReference type="ARBA" id="ARBA00013260"/>
    </source>
</evidence>
<evidence type="ECO:0000256" key="7">
    <source>
        <dbReference type="ARBA" id="ARBA00048707"/>
    </source>
</evidence>
<dbReference type="RefSeq" id="WP_338099652.1">
    <property type="nucleotide sequence ID" value="NZ_JAWDKD010000018.1"/>
</dbReference>
<protein>
    <recommendedName>
        <fullName evidence="8 9">Peptidyl-tRNA hydrolase</fullName>
        <shortName evidence="9">PTH</shortName>
        <ecNumber evidence="3 9">3.1.1.29</ecNumber>
    </recommendedName>
</protein>
<dbReference type="EC" id="3.1.1.29" evidence="3 9"/>
<keyword evidence="11" id="KW-1185">Reference proteome</keyword>
<reference evidence="10" key="1">
    <citation type="submission" date="2023-06" db="EMBL/GenBank/DDBJ databases">
        <title>Genome sequence of Methanosarcinaceae archaeon Ag5.</title>
        <authorList>
            <person name="Protasov E."/>
            <person name="Platt K."/>
            <person name="Poehlein A."/>
            <person name="Daniel R."/>
            <person name="Brune A."/>
        </authorList>
    </citation>
    <scope>NUCLEOTIDE SEQUENCE</scope>
    <source>
        <strain evidence="10">Ag5</strain>
    </source>
</reference>
<comment type="catalytic activity">
    <reaction evidence="7 9">
        <text>an N-acyl-L-alpha-aminoacyl-tRNA + H2O = an N-acyl-L-amino acid + a tRNA + H(+)</text>
        <dbReference type="Rhea" id="RHEA:54448"/>
        <dbReference type="Rhea" id="RHEA-COMP:10123"/>
        <dbReference type="Rhea" id="RHEA-COMP:13883"/>
        <dbReference type="ChEBI" id="CHEBI:15377"/>
        <dbReference type="ChEBI" id="CHEBI:15378"/>
        <dbReference type="ChEBI" id="CHEBI:59874"/>
        <dbReference type="ChEBI" id="CHEBI:78442"/>
        <dbReference type="ChEBI" id="CHEBI:138191"/>
        <dbReference type="EC" id="3.1.1.29"/>
    </reaction>
</comment>
<evidence type="ECO:0000313" key="11">
    <source>
        <dbReference type="Proteomes" id="UP001271789"/>
    </source>
</evidence>
<evidence type="ECO:0000256" key="1">
    <source>
        <dbReference type="ARBA" id="ARBA00003043"/>
    </source>
</evidence>
<dbReference type="PANTHER" id="PTHR12649:SF11">
    <property type="entry name" value="PEPTIDYL-TRNA HYDROLASE 2, MITOCHONDRIAL"/>
    <property type="match status" value="1"/>
</dbReference>
<dbReference type="PANTHER" id="PTHR12649">
    <property type="entry name" value="PEPTIDYL-TRNA HYDROLASE 2"/>
    <property type="match status" value="1"/>
</dbReference>
<dbReference type="GO" id="GO:0005829">
    <property type="term" value="C:cytosol"/>
    <property type="evidence" value="ECO:0007669"/>
    <property type="project" value="TreeGrafter"/>
</dbReference>
<organism evidence="10 11">
    <name type="scientific">Methanolapillus africanus</name>
    <dbReference type="NCBI Taxonomy" id="3028297"/>
    <lineage>
        <taxon>Archaea</taxon>
        <taxon>Methanobacteriati</taxon>
        <taxon>Methanobacteriota</taxon>
        <taxon>Stenosarchaea group</taxon>
        <taxon>Methanomicrobia</taxon>
        <taxon>Methanosarcinales</taxon>
        <taxon>Methanosarcinaceae</taxon>
        <taxon>Methanolapillus</taxon>
    </lineage>
</organism>
<dbReference type="InterPro" id="IPR023476">
    <property type="entry name" value="Pep_tRNA_hydro_II_dom_sf"/>
</dbReference>
<dbReference type="EMBL" id="JAWDKD010000018">
    <property type="protein sequence ID" value="MDV0447225.1"/>
    <property type="molecule type" value="Genomic_DNA"/>
</dbReference>
<evidence type="ECO:0000256" key="5">
    <source>
        <dbReference type="ARBA" id="ARBA00022801"/>
    </source>
</evidence>
<dbReference type="Gene3D" id="3.40.1490.10">
    <property type="entry name" value="Bit1"/>
    <property type="match status" value="1"/>
</dbReference>
<dbReference type="CDD" id="cd02430">
    <property type="entry name" value="PTH2"/>
    <property type="match status" value="1"/>
</dbReference>
<dbReference type="Proteomes" id="UP001271789">
    <property type="component" value="Unassembled WGS sequence"/>
</dbReference>
<dbReference type="NCBIfam" id="TIGR00283">
    <property type="entry name" value="arch_pth2"/>
    <property type="match status" value="1"/>
</dbReference>
<dbReference type="InterPro" id="IPR034759">
    <property type="entry name" value="Pept_tRNA_hydro_arch"/>
</dbReference>
<comment type="subcellular location">
    <subcellularLocation>
        <location evidence="2 9">Cytoplasm</location>
    </subcellularLocation>
</comment>
<evidence type="ECO:0000256" key="4">
    <source>
        <dbReference type="ARBA" id="ARBA00022490"/>
    </source>
</evidence>
<evidence type="ECO:0000256" key="6">
    <source>
        <dbReference type="ARBA" id="ARBA00038050"/>
    </source>
</evidence>
<sequence length="115" mass="12496">MSEYKQCIIMRTDLKLSPGKLAVQVAHAAVSSAEWADKRELDAWKAGGQKKVVLKASSLQELFELKEKARREGLPTALITDAGRTEIAPGTITVLGIGPAAEERIDKITGHLKML</sequence>
<dbReference type="GO" id="GO:0006412">
    <property type="term" value="P:translation"/>
    <property type="evidence" value="ECO:0007669"/>
    <property type="project" value="UniProtKB-UniRule"/>
</dbReference>
<comment type="similarity">
    <text evidence="6 9">Belongs to the PTH2 family.</text>
</comment>
<proteinExistence type="inferred from homology"/>
<comment type="caution">
    <text evidence="10">The sequence shown here is derived from an EMBL/GenBank/DDBJ whole genome shotgun (WGS) entry which is preliminary data.</text>
</comment>
<keyword evidence="5 9" id="KW-0378">Hydrolase</keyword>
<comment type="function">
    <text evidence="1 9">The natural substrate for this enzyme may be peptidyl-tRNAs which drop off the ribosome during protein synthesis.</text>
</comment>